<dbReference type="InterPro" id="IPR010982">
    <property type="entry name" value="Lambda_DNA-bd_dom_sf"/>
</dbReference>
<dbReference type="Pfam" id="PF13377">
    <property type="entry name" value="Peripla_BP_3"/>
    <property type="match status" value="1"/>
</dbReference>
<dbReference type="Gene3D" id="1.10.260.40">
    <property type="entry name" value="lambda repressor-like DNA-binding domains"/>
    <property type="match status" value="1"/>
</dbReference>
<dbReference type="GO" id="GO:0003677">
    <property type="term" value="F:DNA binding"/>
    <property type="evidence" value="ECO:0007669"/>
    <property type="project" value="UniProtKB-KW"/>
</dbReference>
<accession>A0ABW1X565</accession>
<organism evidence="6 7">
    <name type="scientific">Oerskovia paurometabola</name>
    <dbReference type="NCBI Taxonomy" id="162170"/>
    <lineage>
        <taxon>Bacteria</taxon>
        <taxon>Bacillati</taxon>
        <taxon>Actinomycetota</taxon>
        <taxon>Actinomycetes</taxon>
        <taxon>Micrococcales</taxon>
        <taxon>Cellulomonadaceae</taxon>
        <taxon>Oerskovia</taxon>
    </lineage>
</organism>
<keyword evidence="2 6" id="KW-0238">DNA-binding</keyword>
<name>A0ABW1X565_9CELL</name>
<dbReference type="Gene3D" id="3.40.50.2300">
    <property type="match status" value="2"/>
</dbReference>
<dbReference type="PROSITE" id="PS50932">
    <property type="entry name" value="HTH_LACI_2"/>
    <property type="match status" value="1"/>
</dbReference>
<dbReference type="SUPFAM" id="SSF53822">
    <property type="entry name" value="Periplasmic binding protein-like I"/>
    <property type="match status" value="1"/>
</dbReference>
<keyword evidence="7" id="KW-1185">Reference proteome</keyword>
<dbReference type="CDD" id="cd01392">
    <property type="entry name" value="HTH_LacI"/>
    <property type="match status" value="1"/>
</dbReference>
<dbReference type="InterPro" id="IPR028082">
    <property type="entry name" value="Peripla_BP_I"/>
</dbReference>
<dbReference type="PANTHER" id="PTHR30146:SF155">
    <property type="entry name" value="ALANINE RACEMASE"/>
    <property type="match status" value="1"/>
</dbReference>
<dbReference type="EMBL" id="JBHSTM010000002">
    <property type="protein sequence ID" value="MFC6423768.1"/>
    <property type="molecule type" value="Genomic_DNA"/>
</dbReference>
<evidence type="ECO:0000313" key="7">
    <source>
        <dbReference type="Proteomes" id="UP001596305"/>
    </source>
</evidence>
<keyword evidence="1" id="KW-0805">Transcription regulation</keyword>
<keyword evidence="3" id="KW-0804">Transcription</keyword>
<feature type="compositionally biased region" description="Basic and acidic residues" evidence="4">
    <location>
        <begin position="364"/>
        <end position="377"/>
    </location>
</feature>
<protein>
    <submittedName>
        <fullName evidence="6">LacI family DNA-binding transcriptional regulator</fullName>
    </submittedName>
</protein>
<dbReference type="SUPFAM" id="SSF47413">
    <property type="entry name" value="lambda repressor-like DNA-binding domains"/>
    <property type="match status" value="1"/>
</dbReference>
<dbReference type="Proteomes" id="UP001596305">
    <property type="component" value="Unassembled WGS sequence"/>
</dbReference>
<evidence type="ECO:0000256" key="3">
    <source>
        <dbReference type="ARBA" id="ARBA00023163"/>
    </source>
</evidence>
<dbReference type="InterPro" id="IPR000843">
    <property type="entry name" value="HTH_LacI"/>
</dbReference>
<proteinExistence type="predicted"/>
<evidence type="ECO:0000313" key="6">
    <source>
        <dbReference type="EMBL" id="MFC6423768.1"/>
    </source>
</evidence>
<evidence type="ECO:0000259" key="5">
    <source>
        <dbReference type="PROSITE" id="PS50932"/>
    </source>
</evidence>
<sequence>MVSTPSCTAFSVRPVRRRAGRVVLCALPAACCVTVATFSRPESPIATGRRPTITDVARTAGVSIAVVSYALNGRPGVSERTRRRVLQVAEDLGWRPSVAARALRGMSGTVALLLVRDEIGTASTDADLELADGLRDVLDTDLPLTVHLVDSLSEAAAGVATWWAEHRYDAVVMTGIRTDDPRLAVVERLGVLTVLVDQVSWSSAAPTAPTAPAPRTVALDPAADVKVGRHLSDLGHRHVAVLASATSLRSGHGAAVAVRDEVARRGGTTLVEPCTTLEEVATTARRLLATPDRPTAIVTSDDLGALVVLDVARRAGLAVPWDVSVVAGRDAPVLRLSTPPVTAVARPLRALGQEAGRQVLRAVGRHEGDRPDDETSREVPGGRLVLRGTTAPPR</sequence>
<dbReference type="RefSeq" id="WP_275581430.1">
    <property type="nucleotide sequence ID" value="NZ_BAAAIY010000005.1"/>
</dbReference>
<evidence type="ECO:0000256" key="1">
    <source>
        <dbReference type="ARBA" id="ARBA00023015"/>
    </source>
</evidence>
<dbReference type="InterPro" id="IPR046335">
    <property type="entry name" value="LacI/GalR-like_sensor"/>
</dbReference>
<dbReference type="CDD" id="cd06267">
    <property type="entry name" value="PBP1_LacI_sugar_binding-like"/>
    <property type="match status" value="1"/>
</dbReference>
<comment type="caution">
    <text evidence="6">The sequence shown here is derived from an EMBL/GenBank/DDBJ whole genome shotgun (WGS) entry which is preliminary data.</text>
</comment>
<feature type="domain" description="HTH lacI-type" evidence="5">
    <location>
        <begin position="51"/>
        <end position="105"/>
    </location>
</feature>
<dbReference type="Pfam" id="PF00356">
    <property type="entry name" value="LacI"/>
    <property type="match status" value="1"/>
</dbReference>
<evidence type="ECO:0000256" key="4">
    <source>
        <dbReference type="SAM" id="MobiDB-lite"/>
    </source>
</evidence>
<dbReference type="PANTHER" id="PTHR30146">
    <property type="entry name" value="LACI-RELATED TRANSCRIPTIONAL REPRESSOR"/>
    <property type="match status" value="1"/>
</dbReference>
<gene>
    <name evidence="6" type="ORF">ACFP71_02945</name>
</gene>
<dbReference type="SMART" id="SM00354">
    <property type="entry name" value="HTH_LACI"/>
    <property type="match status" value="1"/>
</dbReference>
<evidence type="ECO:0000256" key="2">
    <source>
        <dbReference type="ARBA" id="ARBA00023125"/>
    </source>
</evidence>
<feature type="region of interest" description="Disordered" evidence="4">
    <location>
        <begin position="362"/>
        <end position="394"/>
    </location>
</feature>
<reference evidence="7" key="1">
    <citation type="journal article" date="2019" name="Int. J. Syst. Evol. Microbiol.">
        <title>The Global Catalogue of Microorganisms (GCM) 10K type strain sequencing project: providing services to taxonomists for standard genome sequencing and annotation.</title>
        <authorList>
            <consortium name="The Broad Institute Genomics Platform"/>
            <consortium name="The Broad Institute Genome Sequencing Center for Infectious Disease"/>
            <person name="Wu L."/>
            <person name="Ma J."/>
        </authorList>
    </citation>
    <scope>NUCLEOTIDE SEQUENCE [LARGE SCALE GENOMIC DNA]</scope>
    <source>
        <strain evidence="7">CCUG 47105</strain>
    </source>
</reference>